<reference evidence="10 11" key="1">
    <citation type="submission" date="2019-03" db="EMBL/GenBank/DDBJ databases">
        <title>Genomics of glacier-inhabiting Cryobacterium strains.</title>
        <authorList>
            <person name="Liu Q."/>
            <person name="Xin Y.-H."/>
        </authorList>
    </citation>
    <scope>NUCLEOTIDE SEQUENCE [LARGE SCALE GENOMIC DNA]</scope>
    <source>
        <strain evidence="10 11">Sr36</strain>
    </source>
</reference>
<dbReference type="InterPro" id="IPR039420">
    <property type="entry name" value="WalR-like"/>
</dbReference>
<dbReference type="GO" id="GO:0000156">
    <property type="term" value="F:phosphorelay response regulator activity"/>
    <property type="evidence" value="ECO:0007669"/>
    <property type="project" value="TreeGrafter"/>
</dbReference>
<keyword evidence="4 7" id="KW-0238">DNA-binding</keyword>
<dbReference type="PANTHER" id="PTHR48111">
    <property type="entry name" value="REGULATOR OF RPOS"/>
    <property type="match status" value="1"/>
</dbReference>
<dbReference type="SUPFAM" id="SSF52172">
    <property type="entry name" value="CheY-like"/>
    <property type="match status" value="1"/>
</dbReference>
<dbReference type="InterPro" id="IPR001789">
    <property type="entry name" value="Sig_transdc_resp-reg_receiver"/>
</dbReference>
<dbReference type="InterPro" id="IPR011006">
    <property type="entry name" value="CheY-like_superfamily"/>
</dbReference>
<evidence type="ECO:0000256" key="1">
    <source>
        <dbReference type="ARBA" id="ARBA00022553"/>
    </source>
</evidence>
<dbReference type="PROSITE" id="PS50110">
    <property type="entry name" value="RESPONSE_REGULATORY"/>
    <property type="match status" value="1"/>
</dbReference>
<evidence type="ECO:0000256" key="4">
    <source>
        <dbReference type="ARBA" id="ARBA00023125"/>
    </source>
</evidence>
<dbReference type="InterPro" id="IPR001867">
    <property type="entry name" value="OmpR/PhoB-type_DNA-bd"/>
</dbReference>
<dbReference type="RefSeq" id="WP_134553872.1">
    <property type="nucleotide sequence ID" value="NZ_SOHK01000004.1"/>
</dbReference>
<dbReference type="Pfam" id="PF00072">
    <property type="entry name" value="Response_reg"/>
    <property type="match status" value="1"/>
</dbReference>
<keyword evidence="3" id="KW-0805">Transcription regulation</keyword>
<evidence type="ECO:0000256" key="6">
    <source>
        <dbReference type="PROSITE-ProRule" id="PRU00169"/>
    </source>
</evidence>
<keyword evidence="2" id="KW-0902">Two-component regulatory system</keyword>
<feature type="DNA-binding region" description="OmpR/PhoB-type" evidence="7">
    <location>
        <begin position="131"/>
        <end position="232"/>
    </location>
</feature>
<dbReference type="Gene3D" id="3.40.50.2300">
    <property type="match status" value="1"/>
</dbReference>
<organism evidence="10 11">
    <name type="scientific">Cryobacterium ruanii</name>
    <dbReference type="NCBI Taxonomy" id="1259197"/>
    <lineage>
        <taxon>Bacteria</taxon>
        <taxon>Bacillati</taxon>
        <taxon>Actinomycetota</taxon>
        <taxon>Actinomycetes</taxon>
        <taxon>Micrococcales</taxon>
        <taxon>Microbacteriaceae</taxon>
        <taxon>Cryobacterium</taxon>
    </lineage>
</organism>
<dbReference type="InterPro" id="IPR036388">
    <property type="entry name" value="WH-like_DNA-bd_sf"/>
</dbReference>
<keyword evidence="11" id="KW-1185">Reference proteome</keyword>
<evidence type="ECO:0000256" key="5">
    <source>
        <dbReference type="ARBA" id="ARBA00023163"/>
    </source>
</evidence>
<keyword evidence="1 6" id="KW-0597">Phosphoprotein</keyword>
<name>A0A4R9AV32_9MICO</name>
<dbReference type="EMBL" id="SOHK01000004">
    <property type="protein sequence ID" value="TFD69483.1"/>
    <property type="molecule type" value="Genomic_DNA"/>
</dbReference>
<feature type="modified residue" description="4-aspartylphosphate" evidence="6">
    <location>
        <position position="55"/>
    </location>
</feature>
<feature type="domain" description="Response regulatory" evidence="8">
    <location>
        <begin position="6"/>
        <end position="119"/>
    </location>
</feature>
<dbReference type="CDD" id="cd17574">
    <property type="entry name" value="REC_OmpR"/>
    <property type="match status" value="1"/>
</dbReference>
<dbReference type="Gene3D" id="1.10.10.10">
    <property type="entry name" value="Winged helix-like DNA-binding domain superfamily/Winged helix DNA-binding domain"/>
    <property type="match status" value="1"/>
</dbReference>
<gene>
    <name evidence="10" type="ORF">E3T47_01490</name>
</gene>
<dbReference type="Proteomes" id="UP000298154">
    <property type="component" value="Unassembled WGS sequence"/>
</dbReference>
<protein>
    <submittedName>
        <fullName evidence="10">Response regulator transcription factor</fullName>
    </submittedName>
</protein>
<dbReference type="GO" id="GO:0032993">
    <property type="term" value="C:protein-DNA complex"/>
    <property type="evidence" value="ECO:0007669"/>
    <property type="project" value="TreeGrafter"/>
</dbReference>
<dbReference type="PANTHER" id="PTHR48111:SF1">
    <property type="entry name" value="TWO-COMPONENT RESPONSE REGULATOR ORR33"/>
    <property type="match status" value="1"/>
</dbReference>
<dbReference type="GO" id="GO:0005829">
    <property type="term" value="C:cytosol"/>
    <property type="evidence" value="ECO:0007669"/>
    <property type="project" value="TreeGrafter"/>
</dbReference>
<comment type="caution">
    <text evidence="10">The sequence shown here is derived from an EMBL/GenBank/DDBJ whole genome shotgun (WGS) entry which is preliminary data.</text>
</comment>
<evidence type="ECO:0000259" key="8">
    <source>
        <dbReference type="PROSITE" id="PS50110"/>
    </source>
</evidence>
<dbReference type="GO" id="GO:0006355">
    <property type="term" value="P:regulation of DNA-templated transcription"/>
    <property type="evidence" value="ECO:0007669"/>
    <property type="project" value="InterPro"/>
</dbReference>
<evidence type="ECO:0000313" key="10">
    <source>
        <dbReference type="EMBL" id="TFD69483.1"/>
    </source>
</evidence>
<evidence type="ECO:0000259" key="9">
    <source>
        <dbReference type="PROSITE" id="PS51755"/>
    </source>
</evidence>
<sequence>MNSDRIAVVIEDDADVRELIETILIEAGFEVKLAGTGAEGIELVRIHTPTLTTLDVNMPGMDGFETLKRIRLLTASSIIMISARFDEIDVVQGLSAGADDFVAKPFRTGELRARIEAVLRRAPATSALESSGWLHHDGLRLDPTRRVVEMAGVAVLLTRSEFDLLARLLQPVDRVHSKAELILEVRSDRYASALVTKADERSLEVHVANLRKKIGPADRIETVRGVGYRLAAGGTGQF</sequence>
<dbReference type="Gene3D" id="6.10.250.690">
    <property type="match status" value="1"/>
</dbReference>
<dbReference type="SMART" id="SM00862">
    <property type="entry name" value="Trans_reg_C"/>
    <property type="match status" value="1"/>
</dbReference>
<dbReference type="SMART" id="SM00448">
    <property type="entry name" value="REC"/>
    <property type="match status" value="1"/>
</dbReference>
<proteinExistence type="predicted"/>
<evidence type="ECO:0000256" key="7">
    <source>
        <dbReference type="PROSITE-ProRule" id="PRU01091"/>
    </source>
</evidence>
<dbReference type="OrthoDB" id="3197131at2"/>
<evidence type="ECO:0000256" key="2">
    <source>
        <dbReference type="ARBA" id="ARBA00023012"/>
    </source>
</evidence>
<dbReference type="PROSITE" id="PS51755">
    <property type="entry name" value="OMPR_PHOB"/>
    <property type="match status" value="1"/>
</dbReference>
<dbReference type="AlphaFoldDB" id="A0A4R9AV32"/>
<dbReference type="CDD" id="cd00383">
    <property type="entry name" value="trans_reg_C"/>
    <property type="match status" value="1"/>
</dbReference>
<evidence type="ECO:0000256" key="3">
    <source>
        <dbReference type="ARBA" id="ARBA00023015"/>
    </source>
</evidence>
<feature type="domain" description="OmpR/PhoB-type" evidence="9">
    <location>
        <begin position="131"/>
        <end position="232"/>
    </location>
</feature>
<dbReference type="Pfam" id="PF00486">
    <property type="entry name" value="Trans_reg_C"/>
    <property type="match status" value="1"/>
</dbReference>
<evidence type="ECO:0000313" key="11">
    <source>
        <dbReference type="Proteomes" id="UP000298154"/>
    </source>
</evidence>
<keyword evidence="5" id="KW-0804">Transcription</keyword>
<accession>A0A4R9AV32</accession>
<dbReference type="GO" id="GO:0000976">
    <property type="term" value="F:transcription cis-regulatory region binding"/>
    <property type="evidence" value="ECO:0007669"/>
    <property type="project" value="TreeGrafter"/>
</dbReference>